<evidence type="ECO:0000256" key="8">
    <source>
        <dbReference type="ARBA" id="ARBA00051550"/>
    </source>
</evidence>
<feature type="domain" description="Thiolase C-terminal" evidence="12">
    <location>
        <begin position="273"/>
        <end position="393"/>
    </location>
</feature>
<dbReference type="PANTHER" id="PTHR18919:SF107">
    <property type="entry name" value="ACETYL-COA ACETYLTRANSFERASE, CYTOSOLIC"/>
    <property type="match status" value="1"/>
</dbReference>
<evidence type="ECO:0000313" key="13">
    <source>
        <dbReference type="EMBL" id="QGG46746.1"/>
    </source>
</evidence>
<reference evidence="14" key="1">
    <citation type="submission" date="2019-11" db="EMBL/GenBank/DDBJ databases">
        <title>Genome sequence of Heliorestis convoluta strain HH, an alkaliphilic and minimalistic phototrophic bacterium from a soda lake in Egypt.</title>
        <authorList>
            <person name="Dewey E.D."/>
            <person name="Stokes L.M."/>
            <person name="Burchell B.M."/>
            <person name="Shaffer K.N."/>
            <person name="Huntington A.M."/>
            <person name="Baker J.M."/>
            <person name="Nadendla S."/>
            <person name="Giglio M.G."/>
            <person name="Touchman J.W."/>
            <person name="Blankenship R.E."/>
            <person name="Madigan M.T."/>
            <person name="Sattley W.M."/>
        </authorList>
    </citation>
    <scope>NUCLEOTIDE SEQUENCE [LARGE SCALE GENOMIC DNA]</scope>
    <source>
        <strain evidence="14">HH</strain>
    </source>
</reference>
<feature type="active site" description="Proton acceptor" evidence="9">
    <location>
        <position position="351"/>
    </location>
</feature>
<dbReference type="PROSITE" id="PS00737">
    <property type="entry name" value="THIOLASE_2"/>
    <property type="match status" value="1"/>
</dbReference>
<dbReference type="Pfam" id="PF02803">
    <property type="entry name" value="Thiolase_C"/>
    <property type="match status" value="1"/>
</dbReference>
<feature type="domain" description="Thiolase N-terminal" evidence="11">
    <location>
        <begin position="6"/>
        <end position="264"/>
    </location>
</feature>
<dbReference type="InterPro" id="IPR020613">
    <property type="entry name" value="Thiolase_CS"/>
</dbReference>
<evidence type="ECO:0000256" key="2">
    <source>
        <dbReference type="ARBA" id="ARBA00010982"/>
    </source>
</evidence>
<organism evidence="13 14">
    <name type="scientific">Heliorestis convoluta</name>
    <dbReference type="NCBI Taxonomy" id="356322"/>
    <lineage>
        <taxon>Bacteria</taxon>
        <taxon>Bacillati</taxon>
        <taxon>Bacillota</taxon>
        <taxon>Clostridia</taxon>
        <taxon>Eubacteriales</taxon>
        <taxon>Heliobacteriaceae</taxon>
        <taxon>Heliorestis</taxon>
    </lineage>
</organism>
<dbReference type="KEGG" id="hcv:FTV88_0567"/>
<dbReference type="InterPro" id="IPR020616">
    <property type="entry name" value="Thiolase_N"/>
</dbReference>
<proteinExistence type="inferred from homology"/>
<evidence type="ECO:0000256" key="4">
    <source>
        <dbReference type="ARBA" id="ARBA00022679"/>
    </source>
</evidence>
<accession>A0A5Q2MZT7</accession>
<dbReference type="SUPFAM" id="SSF53901">
    <property type="entry name" value="Thiolase-like"/>
    <property type="match status" value="2"/>
</dbReference>
<dbReference type="Proteomes" id="UP000366051">
    <property type="component" value="Chromosome"/>
</dbReference>
<evidence type="ECO:0000256" key="3">
    <source>
        <dbReference type="ARBA" id="ARBA00012705"/>
    </source>
</evidence>
<evidence type="ECO:0000256" key="10">
    <source>
        <dbReference type="RuleBase" id="RU003557"/>
    </source>
</evidence>
<keyword evidence="14" id="KW-1185">Reference proteome</keyword>
<comment type="catalytic activity">
    <reaction evidence="8">
        <text>2 acetyl-CoA = acetoacetyl-CoA + CoA</text>
        <dbReference type="Rhea" id="RHEA:21036"/>
        <dbReference type="ChEBI" id="CHEBI:57286"/>
        <dbReference type="ChEBI" id="CHEBI:57287"/>
        <dbReference type="ChEBI" id="CHEBI:57288"/>
        <dbReference type="EC" id="2.3.1.9"/>
    </reaction>
</comment>
<dbReference type="EMBL" id="CP045875">
    <property type="protein sequence ID" value="QGG46746.1"/>
    <property type="molecule type" value="Genomic_DNA"/>
</dbReference>
<dbReference type="AlphaFoldDB" id="A0A5Q2MZT7"/>
<evidence type="ECO:0000256" key="9">
    <source>
        <dbReference type="PIRSR" id="PIRSR000429-1"/>
    </source>
</evidence>
<dbReference type="InterPro" id="IPR002155">
    <property type="entry name" value="Thiolase"/>
</dbReference>
<keyword evidence="4 10" id="KW-0808">Transferase</keyword>
<evidence type="ECO:0000313" key="14">
    <source>
        <dbReference type="Proteomes" id="UP000366051"/>
    </source>
</evidence>
<protein>
    <recommendedName>
        <fullName evidence="7">Acetyl-CoA acetyltransferase</fullName>
        <ecNumber evidence="3">2.3.1.9</ecNumber>
    </recommendedName>
    <alternativeName>
        <fullName evidence="6">Acetoacetyl-CoA thiolase</fullName>
    </alternativeName>
</protein>
<evidence type="ECO:0000259" key="12">
    <source>
        <dbReference type="Pfam" id="PF02803"/>
    </source>
</evidence>
<dbReference type="CDD" id="cd00751">
    <property type="entry name" value="thiolase"/>
    <property type="match status" value="1"/>
</dbReference>
<sequence>MSFQDVVIASAVRTPIGGFQGALSTTSVVDLGSLVIKEALTRANVSPSLVEEVFMGCILQAGSGQNVARQAAVHGGIPFETPATTVNMLCASGLKSVALAAQQIALGEMEVAVAGGMESMSTSPYLLSQARTGYRMGEGSIEDSMIKDGLSCSLTHTHMGVTAENIAERYNISREEQDRFAIASQNKAIDAIDAGRFRDEIVPVSIARRKEEPLIFDTDEHPRRGSTIEKLAKLKPAFKKGGTVTAGNASGINDGAAAVVLMSAKRAAQEGIQPLARIRSAASEGVDPAYMGLGPIPATQKALKNAGLTIADIDLFEFNEAFAAQALAVLKDLEVPEEKANVNGGAIALGHPIGASGARILVTLLYEMKRRQNRYGLASLCVGGGQGQTLIVEMGY</sequence>
<evidence type="ECO:0000256" key="5">
    <source>
        <dbReference type="ARBA" id="ARBA00023315"/>
    </source>
</evidence>
<dbReference type="InterPro" id="IPR016039">
    <property type="entry name" value="Thiolase-like"/>
</dbReference>
<dbReference type="GO" id="GO:0003985">
    <property type="term" value="F:acetyl-CoA C-acetyltransferase activity"/>
    <property type="evidence" value="ECO:0007669"/>
    <property type="project" value="UniProtKB-EC"/>
</dbReference>
<dbReference type="PROSITE" id="PS00098">
    <property type="entry name" value="THIOLASE_1"/>
    <property type="match status" value="1"/>
</dbReference>
<evidence type="ECO:0000256" key="1">
    <source>
        <dbReference type="ARBA" id="ARBA00004496"/>
    </source>
</evidence>
<keyword evidence="5 10" id="KW-0012">Acyltransferase</keyword>
<dbReference type="PANTHER" id="PTHR18919">
    <property type="entry name" value="ACETYL-COA C-ACYLTRANSFERASE"/>
    <property type="match status" value="1"/>
</dbReference>
<dbReference type="NCBIfam" id="TIGR01930">
    <property type="entry name" value="AcCoA-C-Actrans"/>
    <property type="match status" value="1"/>
</dbReference>
<dbReference type="InterPro" id="IPR020617">
    <property type="entry name" value="Thiolase_C"/>
</dbReference>
<evidence type="ECO:0000256" key="7">
    <source>
        <dbReference type="ARBA" id="ARBA00044137"/>
    </source>
</evidence>
<dbReference type="FunFam" id="3.40.47.10:FF:000010">
    <property type="entry name" value="Acetyl-CoA acetyltransferase (Thiolase)"/>
    <property type="match status" value="1"/>
</dbReference>
<dbReference type="PIRSF" id="PIRSF000429">
    <property type="entry name" value="Ac-CoA_Ac_transf"/>
    <property type="match status" value="1"/>
</dbReference>
<dbReference type="OrthoDB" id="9764892at2"/>
<gene>
    <name evidence="13" type="ORF">FTV88_0567</name>
</gene>
<dbReference type="GO" id="GO:0005737">
    <property type="term" value="C:cytoplasm"/>
    <property type="evidence" value="ECO:0007669"/>
    <property type="project" value="UniProtKB-SubCell"/>
</dbReference>
<dbReference type="InterPro" id="IPR020615">
    <property type="entry name" value="Thiolase_acyl_enz_int_AS"/>
</dbReference>
<feature type="active site" description="Proton acceptor" evidence="9">
    <location>
        <position position="381"/>
    </location>
</feature>
<dbReference type="EC" id="2.3.1.9" evidence="3"/>
<evidence type="ECO:0000259" key="11">
    <source>
        <dbReference type="Pfam" id="PF00108"/>
    </source>
</evidence>
<evidence type="ECO:0000256" key="6">
    <source>
        <dbReference type="ARBA" id="ARBA00030755"/>
    </source>
</evidence>
<comment type="subcellular location">
    <subcellularLocation>
        <location evidence="1">Cytoplasm</location>
    </subcellularLocation>
</comment>
<name>A0A5Q2MZT7_9FIRM</name>
<dbReference type="RefSeq" id="WP_153724261.1">
    <property type="nucleotide sequence ID" value="NZ_CP045875.1"/>
</dbReference>
<feature type="active site" description="Acyl-thioester intermediate" evidence="9">
    <location>
        <position position="90"/>
    </location>
</feature>
<comment type="similarity">
    <text evidence="2 10">Belongs to the thiolase-like superfamily. Thiolase family.</text>
</comment>
<dbReference type="Pfam" id="PF00108">
    <property type="entry name" value="Thiolase_N"/>
    <property type="match status" value="1"/>
</dbReference>
<dbReference type="Gene3D" id="3.40.47.10">
    <property type="match status" value="2"/>
</dbReference>